<dbReference type="Pfam" id="PF18139">
    <property type="entry name" value="LSDAT_euk"/>
    <property type="match status" value="1"/>
</dbReference>
<keyword evidence="6 9" id="KW-0472">Membrane</keyword>
<evidence type="ECO:0000313" key="14">
    <source>
        <dbReference type="Proteomes" id="UP000829720"/>
    </source>
</evidence>
<organism evidence="13 14">
    <name type="scientific">Albula goreensis</name>
    <dbReference type="NCBI Taxonomy" id="1534307"/>
    <lineage>
        <taxon>Eukaryota</taxon>
        <taxon>Metazoa</taxon>
        <taxon>Chordata</taxon>
        <taxon>Craniata</taxon>
        <taxon>Vertebrata</taxon>
        <taxon>Euteleostomi</taxon>
        <taxon>Actinopterygii</taxon>
        <taxon>Neopterygii</taxon>
        <taxon>Teleostei</taxon>
        <taxon>Albuliformes</taxon>
        <taxon>Albulidae</taxon>
        <taxon>Albula</taxon>
    </lineage>
</organism>
<feature type="transmembrane region" description="Helical" evidence="9">
    <location>
        <begin position="978"/>
        <end position="1002"/>
    </location>
</feature>
<dbReference type="GO" id="GO:0005886">
    <property type="term" value="C:plasma membrane"/>
    <property type="evidence" value="ECO:0007669"/>
    <property type="project" value="TreeGrafter"/>
</dbReference>
<evidence type="ECO:0000256" key="8">
    <source>
        <dbReference type="SAM" id="MobiDB-lite"/>
    </source>
</evidence>
<evidence type="ECO:0000256" key="2">
    <source>
        <dbReference type="ARBA" id="ARBA00022448"/>
    </source>
</evidence>
<protein>
    <recommendedName>
        <fullName evidence="15">Transient receptor potential cation channel subfamily M member 4</fullName>
    </recommendedName>
</protein>
<dbReference type="GO" id="GO:0099604">
    <property type="term" value="F:ligand-gated calcium channel activity"/>
    <property type="evidence" value="ECO:0007669"/>
    <property type="project" value="TreeGrafter"/>
</dbReference>
<dbReference type="InterPro" id="IPR057366">
    <property type="entry name" value="TRPM-like"/>
</dbReference>
<feature type="region of interest" description="Disordered" evidence="8">
    <location>
        <begin position="1"/>
        <end position="22"/>
    </location>
</feature>
<dbReference type="InterPro" id="IPR050927">
    <property type="entry name" value="TRPM"/>
</dbReference>
<feature type="transmembrane region" description="Helical" evidence="9">
    <location>
        <begin position="938"/>
        <end position="958"/>
    </location>
</feature>
<sequence>MKETEKENEGGGGRAGTTKAEKDQSWIPKIIKKRVCTTFVEDSFSNGALCQCGGVRELHGSIATGDFFGTAIVSQWESTQHSSEYPTDAFGELEFAGAGKRHSHFLRLSCDTPPQIVYTLVTAHWGVPPPNLVVSVVGGEGREKLKPWVREVLRQGLVKAAQSTGAWILTGGLREGVGRCVGEAVRDHATAAPSLSQTKVIALGIAPWGLVHNRQQLVNPQGSFPARYYVQNTSRDSCCLDNNYQAFLLVDDGSVGRRGGETGFRARMEDYISHQRTGIWGSGSIEIPVLCMLVAGEAAMLERVELSLRSLTPWLVLAGSGAAADLICEVLGDLSALPLASPTPEGEGEGSNAEQRDRVRDRVKKFFPSETERELEKLTERALSIYQNRDLITIYSGEQEGPDDFDTVLLKALVRASKRVSSDASEYTEELKLAVAWNRVDIAKSELFNGDIQWRYEDLEDSMTDALVNDKPQFVRLFTENGLNILDYLTYRRLETLYRSLSDSSLAYELLQRRLSERQSTTVSSPSDTTELDPIFSYKVPESPLTGPVSAKELSLYEVSRLLWDIMGDVCQPFYYTPLGLDHFTSTRKALKQVNKLLLGECSYRDQRCLSPWASLFIWAVLQNRSEMAIYFWEMAGESVLSALSGCKMLRELSKLEEETEIKLSMKELAQRFENLAHDVFSECYQSSESRSFTLLIRKSPVWGGATCLQMAMAADARLFFSHDGVQSLLSQIWWGDMERSTEVWKLILGFFLPPLIYTNLISFRGQEEEGKPEDPPHMRDTDSLGGDTILSLADIMQTEEDAEEYNAVRMGLKGSAPSRLPFVFYRWRQFWFAPVTSFLGNVLMYFLFLILFAYVLLVDFKPPPPAGPALAEFVLYFWVFTLVCEEIRQTFFVGSTTVLQRMKLYIQDVWNKCDLTAIFLFSIGLCCRMFQTSYWFGRSVLCIDFMVFSLRLIHIFAIHKQLGPKIIIVGKMMKDAFFFLFFLGVWLMAYGVANQALLYSYDPRPDWILRRVFYRPYLHIFGQIPLNEIDAAKVGEVNCTDDPELIQKGAEPCLNPYANWLVIVLLVIYLLVTNILLLNLLIAMFSYTFSKVQEHSDTYWKFQRYNLIVEYHSRPSLAPPFIILSHLHLFIKRGIRKIPSAKIRHFMLELRGRKASRLMTWEAIQKENLLSAQNKRQRESDTERLKRTSVRVDSVLKQMAEIRDHDRRFRSLEAELEYCSSTLSWMVEALSQSNLIKPTRPPPALQRAMSLLSTVLIRSYLMQERKGGILRDSRWRGTLFSYSVQV</sequence>
<gene>
    <name evidence="13" type="ORF">AGOR_G00230190</name>
</gene>
<proteinExistence type="predicted"/>
<comment type="caution">
    <text evidence="13">The sequence shown here is derived from an EMBL/GenBank/DDBJ whole genome shotgun (WGS) entry which is preliminary data.</text>
</comment>
<dbReference type="Pfam" id="PF00520">
    <property type="entry name" value="Ion_trans"/>
    <property type="match status" value="1"/>
</dbReference>
<feature type="transmembrane region" description="Helical" evidence="9">
    <location>
        <begin position="831"/>
        <end position="858"/>
    </location>
</feature>
<dbReference type="PANTHER" id="PTHR13800:SF6">
    <property type="entry name" value="TRANSIENT RECEPTOR POTENTIAL CATION CHANNEL SUBFAMILY M MEMBER 4"/>
    <property type="match status" value="1"/>
</dbReference>
<keyword evidence="14" id="KW-1185">Reference proteome</keyword>
<dbReference type="Proteomes" id="UP000829720">
    <property type="component" value="Unassembled WGS sequence"/>
</dbReference>
<evidence type="ECO:0000259" key="11">
    <source>
        <dbReference type="Pfam" id="PF18139"/>
    </source>
</evidence>
<feature type="domain" description="Ion transport" evidence="10">
    <location>
        <begin position="846"/>
        <end position="1097"/>
    </location>
</feature>
<evidence type="ECO:0000256" key="1">
    <source>
        <dbReference type="ARBA" id="ARBA00004141"/>
    </source>
</evidence>
<comment type="subcellular location">
    <subcellularLocation>
        <location evidence="1">Membrane</location>
        <topology evidence="1">Multi-pass membrane protein</topology>
    </subcellularLocation>
</comment>
<name>A0A8T3CK01_9TELE</name>
<dbReference type="OrthoDB" id="310870at2759"/>
<dbReference type="Pfam" id="PF25508">
    <property type="entry name" value="TRPM2"/>
    <property type="match status" value="1"/>
</dbReference>
<evidence type="ECO:0000256" key="6">
    <source>
        <dbReference type="ARBA" id="ARBA00023136"/>
    </source>
</evidence>
<keyword evidence="7" id="KW-0407">Ion channel</keyword>
<evidence type="ECO:0000256" key="3">
    <source>
        <dbReference type="ARBA" id="ARBA00022692"/>
    </source>
</evidence>
<feature type="domain" description="TRPM SLOG" evidence="11">
    <location>
        <begin position="104"/>
        <end position="328"/>
    </location>
</feature>
<feature type="transmembrane region" description="Helical" evidence="9">
    <location>
        <begin position="910"/>
        <end position="932"/>
    </location>
</feature>
<dbReference type="InterPro" id="IPR041491">
    <property type="entry name" value="TRPM_SLOG"/>
</dbReference>
<keyword evidence="5" id="KW-0406">Ion transport</keyword>
<evidence type="ECO:0000256" key="9">
    <source>
        <dbReference type="SAM" id="Phobius"/>
    </source>
</evidence>
<evidence type="ECO:0000313" key="13">
    <source>
        <dbReference type="EMBL" id="KAI1884796.1"/>
    </source>
</evidence>
<dbReference type="EMBL" id="JAERUA010000022">
    <property type="protein sequence ID" value="KAI1884796.1"/>
    <property type="molecule type" value="Genomic_DNA"/>
</dbReference>
<dbReference type="InterPro" id="IPR005821">
    <property type="entry name" value="Ion_trans_dom"/>
</dbReference>
<evidence type="ECO:0008006" key="15">
    <source>
        <dbReference type="Google" id="ProtNLM"/>
    </source>
</evidence>
<evidence type="ECO:0000259" key="10">
    <source>
        <dbReference type="Pfam" id="PF00520"/>
    </source>
</evidence>
<dbReference type="GO" id="GO:0005227">
    <property type="term" value="F:calcium-activated cation channel activity"/>
    <property type="evidence" value="ECO:0007669"/>
    <property type="project" value="TreeGrafter"/>
</dbReference>
<evidence type="ECO:0000256" key="7">
    <source>
        <dbReference type="ARBA" id="ARBA00023303"/>
    </source>
</evidence>
<keyword evidence="3 9" id="KW-0812">Transmembrane</keyword>
<feature type="domain" description="TRPM-like" evidence="12">
    <location>
        <begin position="446"/>
        <end position="723"/>
    </location>
</feature>
<evidence type="ECO:0000256" key="5">
    <source>
        <dbReference type="ARBA" id="ARBA00023065"/>
    </source>
</evidence>
<evidence type="ECO:0000259" key="12">
    <source>
        <dbReference type="Pfam" id="PF25508"/>
    </source>
</evidence>
<dbReference type="PANTHER" id="PTHR13800">
    <property type="entry name" value="TRANSIENT RECEPTOR POTENTIAL CATION CHANNEL, SUBFAMILY M, MEMBER 6"/>
    <property type="match status" value="1"/>
</dbReference>
<keyword evidence="2" id="KW-0813">Transport</keyword>
<accession>A0A8T3CK01</accession>
<feature type="transmembrane region" description="Helical" evidence="9">
    <location>
        <begin position="1058"/>
        <end position="1083"/>
    </location>
</feature>
<reference evidence="13" key="1">
    <citation type="submission" date="2021-01" db="EMBL/GenBank/DDBJ databases">
        <authorList>
            <person name="Zahm M."/>
            <person name="Roques C."/>
            <person name="Cabau C."/>
            <person name="Klopp C."/>
            <person name="Donnadieu C."/>
            <person name="Jouanno E."/>
            <person name="Lampietro C."/>
            <person name="Louis A."/>
            <person name="Herpin A."/>
            <person name="Echchiki A."/>
            <person name="Berthelot C."/>
            <person name="Parey E."/>
            <person name="Roest-Crollius H."/>
            <person name="Braasch I."/>
            <person name="Postlethwait J."/>
            <person name="Bobe J."/>
            <person name="Montfort J."/>
            <person name="Bouchez O."/>
            <person name="Begum T."/>
            <person name="Mejri S."/>
            <person name="Adams A."/>
            <person name="Chen W.-J."/>
            <person name="Guiguen Y."/>
        </authorList>
    </citation>
    <scope>NUCLEOTIDE SEQUENCE</scope>
    <source>
        <tissue evidence="13">Blood</tissue>
    </source>
</reference>
<evidence type="ECO:0000256" key="4">
    <source>
        <dbReference type="ARBA" id="ARBA00022989"/>
    </source>
</evidence>
<keyword evidence="4 9" id="KW-1133">Transmembrane helix</keyword>